<evidence type="ECO:0000256" key="1">
    <source>
        <dbReference type="SAM" id="Phobius"/>
    </source>
</evidence>
<feature type="signal peptide" evidence="2">
    <location>
        <begin position="1"/>
        <end position="21"/>
    </location>
</feature>
<keyword evidence="1" id="KW-1133">Transmembrane helix</keyword>
<dbReference type="AlphaFoldDB" id="A0A0E9WZN3"/>
<keyword evidence="1" id="KW-0812">Transmembrane</keyword>
<dbReference type="EMBL" id="GBXM01012793">
    <property type="protein sequence ID" value="JAH95784.1"/>
    <property type="molecule type" value="Transcribed_RNA"/>
</dbReference>
<feature type="transmembrane region" description="Helical" evidence="1">
    <location>
        <begin position="57"/>
        <end position="77"/>
    </location>
</feature>
<organism evidence="3">
    <name type="scientific">Anguilla anguilla</name>
    <name type="common">European freshwater eel</name>
    <name type="synonym">Muraena anguilla</name>
    <dbReference type="NCBI Taxonomy" id="7936"/>
    <lineage>
        <taxon>Eukaryota</taxon>
        <taxon>Metazoa</taxon>
        <taxon>Chordata</taxon>
        <taxon>Craniata</taxon>
        <taxon>Vertebrata</taxon>
        <taxon>Euteleostomi</taxon>
        <taxon>Actinopterygii</taxon>
        <taxon>Neopterygii</taxon>
        <taxon>Teleostei</taxon>
        <taxon>Anguilliformes</taxon>
        <taxon>Anguillidae</taxon>
        <taxon>Anguilla</taxon>
    </lineage>
</organism>
<keyword evidence="1" id="KW-0472">Membrane</keyword>
<reference evidence="3" key="2">
    <citation type="journal article" date="2015" name="Fish Shellfish Immunol.">
        <title>Early steps in the European eel (Anguilla anguilla)-Vibrio vulnificus interaction in the gills: Role of the RtxA13 toxin.</title>
        <authorList>
            <person name="Callol A."/>
            <person name="Pajuelo D."/>
            <person name="Ebbesson L."/>
            <person name="Teles M."/>
            <person name="MacKenzie S."/>
            <person name="Amaro C."/>
        </authorList>
    </citation>
    <scope>NUCLEOTIDE SEQUENCE</scope>
</reference>
<accession>A0A0E9WZN3</accession>
<evidence type="ECO:0000313" key="3">
    <source>
        <dbReference type="EMBL" id="JAH95784.1"/>
    </source>
</evidence>
<protein>
    <submittedName>
        <fullName evidence="3">Uncharacterized protein</fullName>
    </submittedName>
</protein>
<reference evidence="3" key="1">
    <citation type="submission" date="2014-11" db="EMBL/GenBank/DDBJ databases">
        <authorList>
            <person name="Amaro Gonzalez C."/>
        </authorList>
    </citation>
    <scope>NUCLEOTIDE SEQUENCE</scope>
</reference>
<feature type="chain" id="PRO_5002434908" evidence="2">
    <location>
        <begin position="22"/>
        <end position="112"/>
    </location>
</feature>
<sequence length="112" mass="13119">MVVSLHFFYFILQACMDFDGGTDHNLCLFSTTSVPKTMKHQCKYGPQDLNICKDLQLFNYMLTQFICFAVCSIYVVLDFMFYIWNIVLTFISNFQCFISLTQVRYFHAAVSL</sequence>
<keyword evidence="2" id="KW-0732">Signal</keyword>
<name>A0A0E9WZN3_ANGAN</name>
<evidence type="ECO:0000256" key="2">
    <source>
        <dbReference type="SAM" id="SignalP"/>
    </source>
</evidence>
<feature type="transmembrane region" description="Helical" evidence="1">
    <location>
        <begin position="83"/>
        <end position="106"/>
    </location>
</feature>
<proteinExistence type="predicted"/>